<reference evidence="5" key="2">
    <citation type="submission" date="2018-05" db="EMBL/GenBank/DDBJ databases">
        <title>Genome Sequencing of selected type strains of the family Eggerthellaceae.</title>
        <authorList>
            <person name="Danylec N."/>
            <person name="Stoll D.A."/>
            <person name="Doetsch A."/>
            <person name="Huch M."/>
        </authorList>
    </citation>
    <scope>NUCLEOTIDE SEQUENCE [LARGE SCALE GENOMIC DNA]</scope>
    <source>
        <strain evidence="5">DSM 16107</strain>
    </source>
</reference>
<dbReference type="PANTHER" id="PTHR41287:SF1">
    <property type="entry name" value="PROTEIN YMFN"/>
    <property type="match status" value="1"/>
</dbReference>
<gene>
    <name evidence="2" type="ORF">C1876_02855</name>
    <name evidence="3" type="ORF">DMP09_12790</name>
</gene>
<protein>
    <recommendedName>
        <fullName evidence="1">Terminase large subunit-like ATPase domain-containing protein</fullName>
    </recommendedName>
</protein>
<evidence type="ECO:0000313" key="2">
    <source>
        <dbReference type="EMBL" id="RDB70669.1"/>
    </source>
</evidence>
<dbReference type="Proteomes" id="UP000270112">
    <property type="component" value="Unassembled WGS sequence"/>
</dbReference>
<evidence type="ECO:0000313" key="4">
    <source>
        <dbReference type="Proteomes" id="UP000253817"/>
    </source>
</evidence>
<dbReference type="RefSeq" id="WP_114545219.1">
    <property type="nucleotide sequence ID" value="NZ_PPTT01000004.1"/>
</dbReference>
<dbReference type="InterPro" id="IPR005021">
    <property type="entry name" value="Terminase_largesu-like"/>
</dbReference>
<dbReference type="OrthoDB" id="3197057at2"/>
<name>A0A3N0IV50_9ACTN</name>
<dbReference type="EMBL" id="QICC01000064">
    <property type="protein sequence ID" value="RNM40777.1"/>
    <property type="molecule type" value="Genomic_DNA"/>
</dbReference>
<evidence type="ECO:0000313" key="3">
    <source>
        <dbReference type="EMBL" id="RNM40777.1"/>
    </source>
</evidence>
<keyword evidence="4" id="KW-1185">Reference proteome</keyword>
<dbReference type="AlphaFoldDB" id="A0A3N0IV50"/>
<dbReference type="InterPro" id="IPR027417">
    <property type="entry name" value="P-loop_NTPase"/>
</dbReference>
<reference evidence="2 4" key="1">
    <citation type="journal article" date="2018" name="Elife">
        <title>Discovery and characterization of a prevalent human gut bacterial enzyme sufficient for the inactivation of a family of plant toxins.</title>
        <authorList>
            <person name="Koppel N."/>
            <person name="Bisanz J.E."/>
            <person name="Pandelia M.E."/>
            <person name="Turnbaugh P.J."/>
            <person name="Balskus E.P."/>
        </authorList>
    </citation>
    <scope>NUCLEOTIDE SEQUENCE [LARGE SCALE GENOMIC DNA]</scope>
    <source>
        <strain evidence="2 4">DSM 16107</strain>
    </source>
</reference>
<dbReference type="EMBL" id="PPTT01000004">
    <property type="protein sequence ID" value="RDB70669.1"/>
    <property type="molecule type" value="Genomic_DNA"/>
</dbReference>
<dbReference type="Gene3D" id="3.40.50.300">
    <property type="entry name" value="P-loop containing nucleotide triphosphate hydrolases"/>
    <property type="match status" value="1"/>
</dbReference>
<evidence type="ECO:0000259" key="1">
    <source>
        <dbReference type="Pfam" id="PF03354"/>
    </source>
</evidence>
<dbReference type="Proteomes" id="UP000253817">
    <property type="component" value="Unassembled WGS sequence"/>
</dbReference>
<comment type="caution">
    <text evidence="3">The sequence shown here is derived from an EMBL/GenBank/DDBJ whole genome shotgun (WGS) entry which is preliminary data.</text>
</comment>
<sequence>MAADFAPGVDKVRCSKSGIFMADAYEAFLTTHVRHTDNEFFGAPFRLEPWQRDMFWRPLFAQGRMVGKGDLKRFKRSKSIVVFGEPRDGGKSDLACGTLLTIVNMEPTHAGEYGIIAANKTQAGKAFGKLKSMIRQDPELRALWEIRKDAIVNRETGAQMMVMPYSEEAMQSWHFNVCILDEAHVYRDRSLYEAVTSGQGQIFNALTIIITTAAKARSGFLWDVLPELRDDPHAHVAWLGARDDEDIDDEAVWRRVHPMSWHSVENVRKERRNKSRASFERYILNRFPLEKSADRSMKMSDIRACQRLGNGFDPSRRFCLAVDGATSGDAFAIVAHQLNDGVDCWAEWVFDEPGESGYYPLGQIEQLIAELCQRYKCPVGIDPARLLLMAQHLQDDYGVEIYEVPQSNKVMCPACALVVQTVRSHTCALEGCPKLADHLSNCRDLEREPFGSRFTCERHGRGTERIDAAVAAAMARWMTATMPESLSFAETGGVWRV</sequence>
<evidence type="ECO:0000313" key="5">
    <source>
        <dbReference type="Proteomes" id="UP000270112"/>
    </source>
</evidence>
<dbReference type="InterPro" id="IPR046461">
    <property type="entry name" value="TerL_ATPase"/>
</dbReference>
<dbReference type="Pfam" id="PF03354">
    <property type="entry name" value="TerL_ATPase"/>
    <property type="match status" value="1"/>
</dbReference>
<reference evidence="3" key="3">
    <citation type="journal article" date="2019" name="Microbiol. Resour. Announc.">
        <title>Draft Genome Sequences of Type Strains of Gordonibacter faecihominis, Paraeggerthella hongkongensis, Parvibacter caecicola,Slackia equolifaciens, Slackia faecicanis, and Slackia isoflavoniconvertens.</title>
        <authorList>
            <person name="Danylec N."/>
            <person name="Stoll D.A."/>
            <person name="Dotsch A."/>
            <person name="Huch M."/>
        </authorList>
    </citation>
    <scope>NUCLEOTIDE SEQUENCE</scope>
    <source>
        <strain evidence="3">DSM 16107</strain>
    </source>
</reference>
<accession>A0A3N0IV50</accession>
<organism evidence="3 5">
    <name type="scientific">Eggerthella sinensis</name>
    <dbReference type="NCBI Taxonomy" id="242230"/>
    <lineage>
        <taxon>Bacteria</taxon>
        <taxon>Bacillati</taxon>
        <taxon>Actinomycetota</taxon>
        <taxon>Coriobacteriia</taxon>
        <taxon>Eggerthellales</taxon>
        <taxon>Eggerthellaceae</taxon>
        <taxon>Eggerthella</taxon>
    </lineage>
</organism>
<proteinExistence type="predicted"/>
<feature type="domain" description="Terminase large subunit-like ATPase" evidence="1">
    <location>
        <begin position="87"/>
        <end position="221"/>
    </location>
</feature>
<dbReference type="PANTHER" id="PTHR41287">
    <property type="match status" value="1"/>
</dbReference>